<dbReference type="AlphaFoldDB" id="A0A366H8E7"/>
<reference evidence="1 2" key="1">
    <citation type="submission" date="2018-06" db="EMBL/GenBank/DDBJ databases">
        <title>Genomic Encyclopedia of Type Strains, Phase IV (KMG-IV): sequencing the most valuable type-strain genomes for metagenomic binning, comparative biology and taxonomic classification.</title>
        <authorList>
            <person name="Goeker M."/>
        </authorList>
    </citation>
    <scope>NUCLEOTIDE SEQUENCE [LARGE SCALE GENOMIC DNA]</scope>
    <source>
        <strain evidence="1 2">DSM 25532</strain>
    </source>
</reference>
<accession>A0A366H8E7</accession>
<comment type="caution">
    <text evidence="1">The sequence shown here is derived from an EMBL/GenBank/DDBJ whole genome shotgun (WGS) entry which is preliminary data.</text>
</comment>
<dbReference type="EMBL" id="QNRR01000013">
    <property type="protein sequence ID" value="RBP37641.1"/>
    <property type="molecule type" value="Genomic_DNA"/>
</dbReference>
<dbReference type="Proteomes" id="UP000253426">
    <property type="component" value="Unassembled WGS sequence"/>
</dbReference>
<evidence type="ECO:0000313" key="2">
    <source>
        <dbReference type="Proteomes" id="UP000253426"/>
    </source>
</evidence>
<keyword evidence="2" id="KW-1185">Reference proteome</keyword>
<proteinExistence type="predicted"/>
<name>A0A366H8E7_9BACT</name>
<gene>
    <name evidence="1" type="ORF">DES53_11323</name>
</gene>
<sequence>MRQRPGSQSQRRAAAQERFGGTHLGIVSRGLMVNAIVNLHSALYSFDEKIRGILATLSITPLCAHKKRPLSTFARLPPYNPGLPCPT</sequence>
<protein>
    <submittedName>
        <fullName evidence="1">Uncharacterized protein</fullName>
    </submittedName>
</protein>
<organism evidence="1 2">
    <name type="scientific">Roseimicrobium gellanilyticum</name>
    <dbReference type="NCBI Taxonomy" id="748857"/>
    <lineage>
        <taxon>Bacteria</taxon>
        <taxon>Pseudomonadati</taxon>
        <taxon>Verrucomicrobiota</taxon>
        <taxon>Verrucomicrobiia</taxon>
        <taxon>Verrucomicrobiales</taxon>
        <taxon>Verrucomicrobiaceae</taxon>
        <taxon>Roseimicrobium</taxon>
    </lineage>
</organism>
<evidence type="ECO:0000313" key="1">
    <source>
        <dbReference type="EMBL" id="RBP37641.1"/>
    </source>
</evidence>